<feature type="chain" id="PRO_5004734525" evidence="2">
    <location>
        <begin position="24"/>
        <end position="82"/>
    </location>
</feature>
<protein>
    <submittedName>
        <fullName evidence="3">Putative salivary secreted peptide</fullName>
    </submittedName>
</protein>
<sequence>MNAFIAALASCLLLTTLVITVSSLPTQDEDVSAGNPSTEGKPCSGTEDCDPGECCQDIVQGGDMVTRICKKTECPAMAVERK</sequence>
<reference evidence="3" key="1">
    <citation type="journal article" date="2015" name="Sci. Rep.">
        <title>Tissue- and time-dependent transcription in Ixodes ricinus salivary glands and midguts when blood feeding on the vertebrate host.</title>
        <authorList>
            <person name="Kotsyfakis M."/>
            <person name="Schwarz A."/>
            <person name="Erhart J."/>
            <person name="Ribeiro J.M."/>
        </authorList>
    </citation>
    <scope>NUCLEOTIDE SEQUENCE</scope>
    <source>
        <tissue evidence="3">Salivary gland and midgut</tissue>
    </source>
</reference>
<organism evidence="3">
    <name type="scientific">Ixodes ricinus</name>
    <name type="common">Common tick</name>
    <name type="synonym">Acarus ricinus</name>
    <dbReference type="NCBI Taxonomy" id="34613"/>
    <lineage>
        <taxon>Eukaryota</taxon>
        <taxon>Metazoa</taxon>
        <taxon>Ecdysozoa</taxon>
        <taxon>Arthropoda</taxon>
        <taxon>Chelicerata</taxon>
        <taxon>Arachnida</taxon>
        <taxon>Acari</taxon>
        <taxon>Parasitiformes</taxon>
        <taxon>Ixodida</taxon>
        <taxon>Ixodoidea</taxon>
        <taxon>Ixodidae</taxon>
        <taxon>Ixodinae</taxon>
        <taxon>Ixodes</taxon>
    </lineage>
</organism>
<feature type="signal peptide" evidence="2">
    <location>
        <begin position="1"/>
        <end position="23"/>
    </location>
</feature>
<evidence type="ECO:0000256" key="2">
    <source>
        <dbReference type="SAM" id="SignalP"/>
    </source>
</evidence>
<feature type="region of interest" description="Disordered" evidence="1">
    <location>
        <begin position="25"/>
        <end position="49"/>
    </location>
</feature>
<evidence type="ECO:0000313" key="3">
    <source>
        <dbReference type="EMBL" id="JAB68813.1"/>
    </source>
</evidence>
<name>V5H7K1_IXORI</name>
<proteinExistence type="evidence at transcript level"/>
<evidence type="ECO:0000256" key="1">
    <source>
        <dbReference type="SAM" id="MobiDB-lite"/>
    </source>
</evidence>
<keyword evidence="2" id="KW-0732">Signal</keyword>
<dbReference type="AlphaFoldDB" id="V5H7K1"/>
<accession>V5H7K1</accession>
<dbReference type="EMBL" id="GANP01015655">
    <property type="protein sequence ID" value="JAB68813.1"/>
    <property type="molecule type" value="mRNA"/>
</dbReference>